<feature type="region of interest" description="Disordered" evidence="6">
    <location>
        <begin position="1"/>
        <end position="20"/>
    </location>
</feature>
<evidence type="ECO:0000313" key="8">
    <source>
        <dbReference type="EMBL" id="EAQ12882.1"/>
    </source>
</evidence>
<dbReference type="PANTHER" id="PTHR43790">
    <property type="entry name" value="CARBOHYDRATE TRANSPORT ATP-BINDING PROTEIN MG119-RELATED"/>
    <property type="match status" value="1"/>
</dbReference>
<dbReference type="PANTHER" id="PTHR43790:SF9">
    <property type="entry name" value="GALACTOFURANOSE TRANSPORTER ATP-BINDING PROTEIN YTFR"/>
    <property type="match status" value="1"/>
</dbReference>
<dbReference type="STRING" id="314271.RB2654_07219"/>
<dbReference type="AlphaFoldDB" id="A3VGA6"/>
<dbReference type="InterPro" id="IPR050107">
    <property type="entry name" value="ABC_carbohydrate_import_ATPase"/>
</dbReference>
<dbReference type="GO" id="GO:0005524">
    <property type="term" value="F:ATP binding"/>
    <property type="evidence" value="ECO:0007669"/>
    <property type="project" value="UniProtKB-KW"/>
</dbReference>
<dbReference type="eggNOG" id="COG1129">
    <property type="taxonomic scope" value="Bacteria"/>
</dbReference>
<evidence type="ECO:0000256" key="1">
    <source>
        <dbReference type="ARBA" id="ARBA00022448"/>
    </source>
</evidence>
<evidence type="ECO:0000256" key="6">
    <source>
        <dbReference type="SAM" id="MobiDB-lite"/>
    </source>
</evidence>
<dbReference type="HOGENOM" id="CLU_000604_92_3_5"/>
<evidence type="ECO:0000259" key="7">
    <source>
        <dbReference type="PROSITE" id="PS50893"/>
    </source>
</evidence>
<dbReference type="SUPFAM" id="SSF52540">
    <property type="entry name" value="P-loop containing nucleoside triphosphate hydrolases"/>
    <property type="match status" value="2"/>
</dbReference>
<dbReference type="Gene3D" id="3.40.50.300">
    <property type="entry name" value="P-loop containing nucleotide triphosphate hydrolases"/>
    <property type="match status" value="2"/>
</dbReference>
<evidence type="ECO:0000256" key="5">
    <source>
        <dbReference type="ARBA" id="ARBA00022840"/>
    </source>
</evidence>
<gene>
    <name evidence="8" type="ORF">RB2654_07219</name>
</gene>
<dbReference type="Pfam" id="PF00005">
    <property type="entry name" value="ABC_tran"/>
    <property type="match status" value="2"/>
</dbReference>
<dbReference type="GO" id="GO:0016887">
    <property type="term" value="F:ATP hydrolysis activity"/>
    <property type="evidence" value="ECO:0007669"/>
    <property type="project" value="InterPro"/>
</dbReference>
<keyword evidence="9" id="KW-1185">Reference proteome</keyword>
<keyword evidence="2" id="KW-0762">Sugar transport</keyword>
<dbReference type="SMART" id="SM00382">
    <property type="entry name" value="AAA"/>
    <property type="match status" value="2"/>
</dbReference>
<evidence type="ECO:0000256" key="4">
    <source>
        <dbReference type="ARBA" id="ARBA00022741"/>
    </source>
</evidence>
<keyword evidence="1" id="KW-0813">Transport</keyword>
<reference evidence="8 9" key="1">
    <citation type="journal article" date="2010" name="J. Bacteriol.">
        <title>Genome sequences of Pelagibaca bermudensis HTCC2601T and Maritimibacter alkaliphilus HTCC2654T, the type strains of two marine Roseobacter genera.</title>
        <authorList>
            <person name="Thrash J.C."/>
            <person name="Cho J.C."/>
            <person name="Ferriera S."/>
            <person name="Johnson J."/>
            <person name="Vergin K.L."/>
            <person name="Giovannoni S.J."/>
        </authorList>
    </citation>
    <scope>NUCLEOTIDE SEQUENCE [LARGE SCALE GENOMIC DNA]</scope>
    <source>
        <strain evidence="8 9">HTCC2654</strain>
    </source>
</reference>
<accession>A3VGA6</accession>
<dbReference type="InterPro" id="IPR003439">
    <property type="entry name" value="ABC_transporter-like_ATP-bd"/>
</dbReference>
<comment type="caution">
    <text evidence="8">The sequence shown here is derived from an EMBL/GenBank/DDBJ whole genome shotgun (WGS) entry which is preliminary data.</text>
</comment>
<organism evidence="8 9">
    <name type="scientific">Maritimibacter alkaliphilus HTCC2654</name>
    <dbReference type="NCBI Taxonomy" id="314271"/>
    <lineage>
        <taxon>Bacteria</taxon>
        <taxon>Pseudomonadati</taxon>
        <taxon>Pseudomonadota</taxon>
        <taxon>Alphaproteobacteria</taxon>
        <taxon>Rhodobacterales</taxon>
        <taxon>Roseobacteraceae</taxon>
        <taxon>Maritimibacter</taxon>
    </lineage>
</organism>
<feature type="domain" description="ABC transporter" evidence="7">
    <location>
        <begin position="22"/>
        <end position="526"/>
    </location>
</feature>
<dbReference type="EMBL" id="AAMT01000007">
    <property type="protein sequence ID" value="EAQ12882.1"/>
    <property type="molecule type" value="Genomic_DNA"/>
</dbReference>
<dbReference type="InterPro" id="IPR003593">
    <property type="entry name" value="AAA+_ATPase"/>
</dbReference>
<dbReference type="PROSITE" id="PS50893">
    <property type="entry name" value="ABC_TRANSPORTER_2"/>
    <property type="match status" value="1"/>
</dbReference>
<evidence type="ECO:0000313" key="9">
    <source>
        <dbReference type="Proteomes" id="UP000002931"/>
    </source>
</evidence>
<dbReference type="InterPro" id="IPR017871">
    <property type="entry name" value="ABC_transporter-like_CS"/>
</dbReference>
<keyword evidence="5 8" id="KW-0067">ATP-binding</keyword>
<evidence type="ECO:0000256" key="2">
    <source>
        <dbReference type="ARBA" id="ARBA00022597"/>
    </source>
</evidence>
<name>A3VGA6_9RHOB</name>
<dbReference type="PROSITE" id="PS00211">
    <property type="entry name" value="ABC_TRANSPORTER_1"/>
    <property type="match status" value="1"/>
</dbReference>
<keyword evidence="3" id="KW-0677">Repeat</keyword>
<protein>
    <submittedName>
        <fullName evidence="8">Ribose ABC transporter, ATP-binding protein</fullName>
    </submittedName>
</protein>
<proteinExistence type="predicted"/>
<dbReference type="InterPro" id="IPR027417">
    <property type="entry name" value="P-loop_NTPase"/>
</dbReference>
<sequence>MTTEQISARNDRVASTQTPPTLRLENISKTFRATRALDSVSLTIEPGEVHGLLGTNGSGKSTLIKVLAGFHAPDPGGSMQFNGRDVPLPLDPSTFRRLGMSFVHQNLGLVPSLTVLENLRLSQIALGKGRRINWRKERAAAQETLDRYDVDVEQWRRIDELSAVNRALIAIIRAFEEIREECERTGEPGLVLLDEPTPFLPKEGVDRLFQLMRQIADHGSAVTFISHDIDEVMEITDRVTILRDGKVSGEIETRDASRDQMIEMIIGRSLASAAPPVHVARKFEPMARLKGLSGAGIPTCDITVGKGEILGLTGLIGSGYDKIPYLVFGADPAHSGEMTLDDGKHFDLRTMTPAASIAENIALLPGDRDTKSGVGNMKVFENMLLPDIGGYVQGGFLRNGQMRREAKALGERFEVRPNDPELNLGNLSGGNAQKVLIARWLKREPRLLLLDEPTQGVDVGTRANIFKAVKEAAAKGMSVICASSDAEQLAELCDRVLVFARGRIVDELAGSQVDKDNITQACYSSLGTAEGRAQDAAGQDKGTP</sequence>
<dbReference type="CDD" id="cd03216">
    <property type="entry name" value="ABC_Carb_Monos_I"/>
    <property type="match status" value="1"/>
</dbReference>
<dbReference type="Proteomes" id="UP000002931">
    <property type="component" value="Unassembled WGS sequence"/>
</dbReference>
<evidence type="ECO:0000256" key="3">
    <source>
        <dbReference type="ARBA" id="ARBA00022737"/>
    </source>
</evidence>
<dbReference type="OrthoDB" id="7757085at2"/>
<keyword evidence="4" id="KW-0547">Nucleotide-binding</keyword>
<dbReference type="CDD" id="cd03215">
    <property type="entry name" value="ABC_Carb_Monos_II"/>
    <property type="match status" value="1"/>
</dbReference>